<gene>
    <name evidence="7 9" type="primary">gmd</name>
    <name evidence="9" type="ORF">HYS17_03890</name>
</gene>
<dbReference type="GO" id="GO:0008446">
    <property type="term" value="F:GDP-mannose 4,6-dehydratase activity"/>
    <property type="evidence" value="ECO:0007669"/>
    <property type="project" value="UniProtKB-UniRule"/>
</dbReference>
<evidence type="ECO:0000256" key="3">
    <source>
        <dbReference type="ARBA" id="ARBA00009263"/>
    </source>
</evidence>
<evidence type="ECO:0000313" key="9">
    <source>
        <dbReference type="EMBL" id="QQG36923.1"/>
    </source>
</evidence>
<accession>A0A7T5R3L2</accession>
<evidence type="ECO:0000256" key="6">
    <source>
        <dbReference type="ARBA" id="ARBA00059383"/>
    </source>
</evidence>
<dbReference type="GO" id="GO:0042351">
    <property type="term" value="P:'de novo' GDP-L-fucose biosynthetic process"/>
    <property type="evidence" value="ECO:0007669"/>
    <property type="project" value="TreeGrafter"/>
</dbReference>
<comment type="cofactor">
    <cofactor evidence="2 7">
        <name>NADP(+)</name>
        <dbReference type="ChEBI" id="CHEBI:58349"/>
    </cofactor>
</comment>
<evidence type="ECO:0000256" key="1">
    <source>
        <dbReference type="ARBA" id="ARBA00000188"/>
    </source>
</evidence>
<keyword evidence="5 7" id="KW-0456">Lyase</keyword>
<dbReference type="HAMAP" id="MF_00955">
    <property type="entry name" value="GDP_Man_dehydratase"/>
    <property type="match status" value="1"/>
</dbReference>
<dbReference type="SUPFAM" id="SSF51735">
    <property type="entry name" value="NAD(P)-binding Rossmann-fold domains"/>
    <property type="match status" value="1"/>
</dbReference>
<evidence type="ECO:0000256" key="4">
    <source>
        <dbReference type="ARBA" id="ARBA00011989"/>
    </source>
</evidence>
<dbReference type="EC" id="4.2.1.47" evidence="4 7"/>
<evidence type="ECO:0000259" key="8">
    <source>
        <dbReference type="Pfam" id="PF16363"/>
    </source>
</evidence>
<dbReference type="NCBIfam" id="TIGR01472">
    <property type="entry name" value="gmd"/>
    <property type="match status" value="1"/>
</dbReference>
<dbReference type="CDD" id="cd05260">
    <property type="entry name" value="GDP_MD_SDR_e"/>
    <property type="match status" value="1"/>
</dbReference>
<comment type="similarity">
    <text evidence="3 7">Belongs to the NAD(P)-dependent epimerase/dehydratase family. GDP-mannose 4,6-dehydratase subfamily.</text>
</comment>
<dbReference type="AlphaFoldDB" id="A0A7T5R3L2"/>
<name>A0A7T5R3L2_9BACT</name>
<dbReference type="InterPro" id="IPR006368">
    <property type="entry name" value="GDP_Man_deHydtase"/>
</dbReference>
<evidence type="ECO:0000256" key="7">
    <source>
        <dbReference type="HAMAP-Rule" id="MF_00955"/>
    </source>
</evidence>
<dbReference type="Proteomes" id="UP000595362">
    <property type="component" value="Chromosome"/>
</dbReference>
<dbReference type="InterPro" id="IPR016040">
    <property type="entry name" value="NAD(P)-bd_dom"/>
</dbReference>
<dbReference type="InterPro" id="IPR036291">
    <property type="entry name" value="NAD(P)-bd_dom_sf"/>
</dbReference>
<evidence type="ECO:0000256" key="5">
    <source>
        <dbReference type="ARBA" id="ARBA00023239"/>
    </source>
</evidence>
<reference evidence="9 10" key="1">
    <citation type="submission" date="2020-07" db="EMBL/GenBank/DDBJ databases">
        <title>Huge and variable diversity of episymbiotic CPR bacteria and DPANN archaea in groundwater ecosystems.</title>
        <authorList>
            <person name="He C.Y."/>
            <person name="Keren R."/>
            <person name="Whittaker M."/>
            <person name="Farag I.F."/>
            <person name="Doudna J."/>
            <person name="Cate J.H.D."/>
            <person name="Banfield J.F."/>
        </authorList>
    </citation>
    <scope>NUCLEOTIDE SEQUENCE [LARGE SCALE GENOMIC DNA]</scope>
    <source>
        <strain evidence="9">NC_groundwater_70_Ag_B-0.1um_54_66</strain>
    </source>
</reference>
<comment type="function">
    <text evidence="6 7">Catalyzes the conversion of GDP-D-mannose to GDP-4-dehydro-6-deoxy-D-mannose.</text>
</comment>
<evidence type="ECO:0000256" key="2">
    <source>
        <dbReference type="ARBA" id="ARBA00001937"/>
    </source>
</evidence>
<protein>
    <recommendedName>
        <fullName evidence="4 7">GDP-mannose 4,6-dehydratase</fullName>
        <ecNumber evidence="4 7">4.2.1.47</ecNumber>
    </recommendedName>
    <alternativeName>
        <fullName evidence="7">GDP-D-mannose dehydratase</fullName>
    </alternativeName>
</protein>
<dbReference type="PANTHER" id="PTHR43715:SF1">
    <property type="entry name" value="GDP-MANNOSE 4,6 DEHYDRATASE"/>
    <property type="match status" value="1"/>
</dbReference>
<keyword evidence="7" id="KW-0521">NADP</keyword>
<comment type="caution">
    <text evidence="7">Lacks conserved residue(s) required for the propagation of feature annotation.</text>
</comment>
<dbReference type="Pfam" id="PF16363">
    <property type="entry name" value="GDP_Man_Dehyd"/>
    <property type="match status" value="1"/>
</dbReference>
<dbReference type="FunFam" id="3.40.50.720:FF:000924">
    <property type="entry name" value="GDP-mannose 4,6 dehydratase"/>
    <property type="match status" value="1"/>
</dbReference>
<dbReference type="Gene3D" id="3.90.25.10">
    <property type="entry name" value="UDP-galactose 4-epimerase, domain 1"/>
    <property type="match status" value="1"/>
</dbReference>
<evidence type="ECO:0000313" key="10">
    <source>
        <dbReference type="Proteomes" id="UP000595362"/>
    </source>
</evidence>
<dbReference type="EMBL" id="CP066681">
    <property type="protein sequence ID" value="QQG36923.1"/>
    <property type="molecule type" value="Genomic_DNA"/>
</dbReference>
<proteinExistence type="inferred from homology"/>
<organism evidence="9 10">
    <name type="scientific">Micavibrio aeruginosavorus</name>
    <dbReference type="NCBI Taxonomy" id="349221"/>
    <lineage>
        <taxon>Bacteria</taxon>
        <taxon>Pseudomonadati</taxon>
        <taxon>Bdellovibrionota</taxon>
        <taxon>Bdellovibrionia</taxon>
        <taxon>Bdellovibrionales</taxon>
        <taxon>Pseudobdellovibrionaceae</taxon>
        <taxon>Micavibrio</taxon>
    </lineage>
</organism>
<dbReference type="PANTHER" id="PTHR43715">
    <property type="entry name" value="GDP-MANNOSE 4,6-DEHYDRATASE"/>
    <property type="match status" value="1"/>
</dbReference>
<comment type="catalytic activity">
    <reaction evidence="1 7">
        <text>GDP-alpha-D-mannose = GDP-4-dehydro-alpha-D-rhamnose + H2O</text>
        <dbReference type="Rhea" id="RHEA:23820"/>
        <dbReference type="ChEBI" id="CHEBI:15377"/>
        <dbReference type="ChEBI" id="CHEBI:57527"/>
        <dbReference type="ChEBI" id="CHEBI:57964"/>
        <dbReference type="EC" id="4.2.1.47"/>
    </reaction>
</comment>
<dbReference type="Gene3D" id="3.40.50.720">
    <property type="entry name" value="NAD(P)-binding Rossmann-like Domain"/>
    <property type="match status" value="1"/>
</dbReference>
<feature type="domain" description="NAD(P)-binding" evidence="8">
    <location>
        <begin position="6"/>
        <end position="330"/>
    </location>
</feature>
<dbReference type="GO" id="GO:0070401">
    <property type="term" value="F:NADP+ binding"/>
    <property type="evidence" value="ECO:0007669"/>
    <property type="project" value="UniProtKB-UniRule"/>
</dbReference>
<sequence>MAKTALITGITGQDGAYLAALLLEKGYHVHGVRLYEPSPLSPAIVRLLEGCPQRFFLHYGDMVDGGVWLRLLREIVPDEIYNLAALSHVGVSFELPEASAQINALGTLRLLEAVRSLRLPARLYQASSSEMFGNAPAPQNEETPFQPCSPYASSKLYAYWLVRNYREAYGVYAGNGILFNHESPLRGEEFVTRKITRALAEIVAGKDTVLRLGNLDAQRDWGHASDYVEGMWRMLQQPQADDYVLATGHTHAVREFVKEAFSYAGIDLAWRGQGTEEEAFCARSGRVMVSVDPSLFRPSDIRCLRGDAAKARNVLGWEPRHDFLSLVRDMVDADLMERGLQRGAGWLYAVAAE</sequence>